<organism evidence="3">
    <name type="scientific">marine sediment metagenome</name>
    <dbReference type="NCBI Taxonomy" id="412755"/>
    <lineage>
        <taxon>unclassified sequences</taxon>
        <taxon>metagenomes</taxon>
        <taxon>ecological metagenomes</taxon>
    </lineage>
</organism>
<reference evidence="3" key="1">
    <citation type="journal article" date="2014" name="Front. Microbiol.">
        <title>High frequency of phylogenetically diverse reductive dehalogenase-homologous genes in deep subseafloor sedimentary metagenomes.</title>
        <authorList>
            <person name="Kawai M."/>
            <person name="Futagami T."/>
            <person name="Toyoda A."/>
            <person name="Takaki Y."/>
            <person name="Nishi S."/>
            <person name="Hori S."/>
            <person name="Arai W."/>
            <person name="Tsubouchi T."/>
            <person name="Morono Y."/>
            <person name="Uchiyama I."/>
            <person name="Ito T."/>
            <person name="Fujiyama A."/>
            <person name="Inagaki F."/>
            <person name="Takami H."/>
        </authorList>
    </citation>
    <scope>NUCLEOTIDE SEQUENCE</scope>
    <source>
        <strain evidence="3">Expedition CK06-06</strain>
    </source>
</reference>
<dbReference type="InterPro" id="IPR003395">
    <property type="entry name" value="RecF/RecN/SMC_N"/>
</dbReference>
<sequence length="354" mass="41292">NIKEKVENISKYKDEHLLDLNEKRSAIKEYNEKLDDILTKIKEYKIQINRLDNENPSVFKKAEKIKEILQRKISLLKNLQQDKINQQKTYESIKDKQHREEMLEVQYQEKYLNIEDEVNKNYNLSPEKLKLYKNISGSQKEANQRIDILRDDVLKMGQINFEAENRYNSQLQRYDSLYEKYNGIGEAKKSLEIMISEIDQIATERFRETFNQVKTNFNEIFRKMFSGGEGRLIIECEEDILNSGIDIIARPPGKKRQNIELLSSGEKALTAIALLLALWKANPSPFCFFDEIDTSLDDVNAEKLTHILKGEDLNLPQLILITHQKTTMEAADTLYGITMEESGISKLVSVKFEK</sequence>
<evidence type="ECO:0000259" key="2">
    <source>
        <dbReference type="Pfam" id="PF02463"/>
    </source>
</evidence>
<dbReference type="PANTHER" id="PTHR43977">
    <property type="entry name" value="STRUCTURAL MAINTENANCE OF CHROMOSOMES PROTEIN 3"/>
    <property type="match status" value="1"/>
</dbReference>
<keyword evidence="1" id="KW-0175">Coiled coil</keyword>
<evidence type="ECO:0000313" key="3">
    <source>
        <dbReference type="EMBL" id="GAI85530.1"/>
    </source>
</evidence>
<protein>
    <recommendedName>
        <fullName evidence="2">RecF/RecN/SMC N-terminal domain-containing protein</fullName>
    </recommendedName>
</protein>
<proteinExistence type="predicted"/>
<dbReference type="InterPro" id="IPR027417">
    <property type="entry name" value="P-loop_NTPase"/>
</dbReference>
<dbReference type="EMBL" id="BARW01007189">
    <property type="protein sequence ID" value="GAI85530.1"/>
    <property type="molecule type" value="Genomic_DNA"/>
</dbReference>
<dbReference type="SUPFAM" id="SSF52540">
    <property type="entry name" value="P-loop containing nucleoside triphosphate hydrolases"/>
    <property type="match status" value="1"/>
</dbReference>
<dbReference type="Gene3D" id="3.40.50.300">
    <property type="entry name" value="P-loop containing nucleotide triphosphate hydrolases"/>
    <property type="match status" value="1"/>
</dbReference>
<dbReference type="Pfam" id="PF02463">
    <property type="entry name" value="SMC_N"/>
    <property type="match status" value="1"/>
</dbReference>
<gene>
    <name evidence="3" type="ORF">S12H4_15025</name>
</gene>
<comment type="caution">
    <text evidence="3">The sequence shown here is derived from an EMBL/GenBank/DDBJ whole genome shotgun (WGS) entry which is preliminary data.</text>
</comment>
<dbReference type="AlphaFoldDB" id="X1TD77"/>
<accession>X1TD77</accession>
<feature type="domain" description="RecF/RecN/SMC N-terminal" evidence="2">
    <location>
        <begin position="28"/>
        <end position="345"/>
    </location>
</feature>
<feature type="coiled-coil region" evidence="1">
    <location>
        <begin position="13"/>
        <end position="96"/>
    </location>
</feature>
<feature type="non-terminal residue" evidence="3">
    <location>
        <position position="1"/>
    </location>
</feature>
<evidence type="ECO:0000256" key="1">
    <source>
        <dbReference type="SAM" id="Coils"/>
    </source>
</evidence>
<name>X1TD77_9ZZZZ</name>